<dbReference type="PROSITE" id="PS00087">
    <property type="entry name" value="SOD_CU_ZN_1"/>
    <property type="match status" value="1"/>
</dbReference>
<comment type="cofactor">
    <cofactor evidence="2">
        <name>Zn(2+)</name>
        <dbReference type="ChEBI" id="CHEBI:29105"/>
    </cofactor>
    <text evidence="2">Binds 1 zinc ion per subunit.</text>
</comment>
<evidence type="ECO:0000313" key="6">
    <source>
        <dbReference type="Proteomes" id="UP000649604"/>
    </source>
</evidence>
<sequence length="184" mass="19042">MRNLLKSGVVILCIAVVSISWGYAASHKKAEMVTNAVAVLYPTEGNTAQGTVTFMQTADGIKIMADLEGLTTGKHGFHIHEYGDCSAPDATSAGGHFNPEGSPHAGPNADERHVGDLGNIVADQSGHAEMEMTDQMIAFDGKHSIIGLAVVIHSGEDDLTSQPTGNAGSRVACGVIGIAKGSME</sequence>
<organism evidence="5 6">
    <name type="scientific">candidate division KSB3 bacterium</name>
    <dbReference type="NCBI Taxonomy" id="2044937"/>
    <lineage>
        <taxon>Bacteria</taxon>
        <taxon>candidate division KSB3</taxon>
    </lineage>
</organism>
<dbReference type="InterPro" id="IPR018152">
    <property type="entry name" value="SOD_Cu/Zn_BS"/>
</dbReference>
<dbReference type="AlphaFoldDB" id="A0A9D5Q7I5"/>
<proteinExistence type="inferred from homology"/>
<dbReference type="InterPro" id="IPR024134">
    <property type="entry name" value="SOD_Cu/Zn_/chaperone"/>
</dbReference>
<keyword evidence="2" id="KW-0479">Metal-binding</keyword>
<dbReference type="Pfam" id="PF00080">
    <property type="entry name" value="Sod_Cu"/>
    <property type="match status" value="1"/>
</dbReference>
<dbReference type="GO" id="GO:0005507">
    <property type="term" value="F:copper ion binding"/>
    <property type="evidence" value="ECO:0007669"/>
    <property type="project" value="InterPro"/>
</dbReference>
<dbReference type="InterPro" id="IPR036423">
    <property type="entry name" value="SOD-like_Cu/Zn_dom_sf"/>
</dbReference>
<keyword evidence="2" id="KW-0560">Oxidoreductase</keyword>
<evidence type="ECO:0000256" key="3">
    <source>
        <dbReference type="SAM" id="MobiDB-lite"/>
    </source>
</evidence>
<dbReference type="PROSITE" id="PS00332">
    <property type="entry name" value="SOD_CU_ZN_2"/>
    <property type="match status" value="1"/>
</dbReference>
<comment type="function">
    <text evidence="2">Destroys radicals which are normally produced within the cells and which are toxic to biological systems.</text>
</comment>
<dbReference type="Gene3D" id="2.60.40.200">
    <property type="entry name" value="Superoxide dismutase, copper/zinc binding domain"/>
    <property type="match status" value="1"/>
</dbReference>
<comment type="catalytic activity">
    <reaction evidence="2">
        <text>2 superoxide + 2 H(+) = H2O2 + O2</text>
        <dbReference type="Rhea" id="RHEA:20696"/>
        <dbReference type="ChEBI" id="CHEBI:15378"/>
        <dbReference type="ChEBI" id="CHEBI:15379"/>
        <dbReference type="ChEBI" id="CHEBI:16240"/>
        <dbReference type="ChEBI" id="CHEBI:18421"/>
        <dbReference type="EC" id="1.15.1.1"/>
    </reaction>
</comment>
<comment type="caution">
    <text evidence="5">The sequence shown here is derived from an EMBL/GenBank/DDBJ whole genome shotgun (WGS) entry which is preliminary data.</text>
</comment>
<dbReference type="EMBL" id="WJJP01000564">
    <property type="protein sequence ID" value="MBD3326337.1"/>
    <property type="molecule type" value="Genomic_DNA"/>
</dbReference>
<dbReference type="PRINTS" id="PR00068">
    <property type="entry name" value="CUZNDISMTASE"/>
</dbReference>
<dbReference type="CDD" id="cd00305">
    <property type="entry name" value="Cu-Zn_Superoxide_Dismutase"/>
    <property type="match status" value="1"/>
</dbReference>
<keyword evidence="2" id="KW-0186">Copper</keyword>
<accession>A0A9D5Q7I5</accession>
<evidence type="ECO:0000256" key="1">
    <source>
        <dbReference type="ARBA" id="ARBA00010457"/>
    </source>
</evidence>
<evidence type="ECO:0000259" key="4">
    <source>
        <dbReference type="Pfam" id="PF00080"/>
    </source>
</evidence>
<feature type="domain" description="Superoxide dismutase copper/zinc binding" evidence="4">
    <location>
        <begin position="49"/>
        <end position="176"/>
    </location>
</feature>
<evidence type="ECO:0000313" key="5">
    <source>
        <dbReference type="EMBL" id="MBD3326337.1"/>
    </source>
</evidence>
<evidence type="ECO:0000256" key="2">
    <source>
        <dbReference type="RuleBase" id="RU000393"/>
    </source>
</evidence>
<reference evidence="5" key="1">
    <citation type="submission" date="2019-11" db="EMBL/GenBank/DDBJ databases">
        <title>Microbial mats filling the niche in hypersaline microbial mats.</title>
        <authorList>
            <person name="Wong H.L."/>
            <person name="Macleod F.I."/>
            <person name="White R.A. III"/>
            <person name="Burns B.P."/>
        </authorList>
    </citation>
    <scope>NUCLEOTIDE SEQUENCE</scope>
    <source>
        <strain evidence="5">Rbin_158</strain>
    </source>
</reference>
<name>A0A9D5Q7I5_9BACT</name>
<comment type="similarity">
    <text evidence="1 2">Belongs to the Cu-Zn superoxide dismutase family.</text>
</comment>
<dbReference type="Proteomes" id="UP000649604">
    <property type="component" value="Unassembled WGS sequence"/>
</dbReference>
<dbReference type="InterPro" id="IPR001424">
    <property type="entry name" value="SOD_Cu_Zn_dom"/>
</dbReference>
<dbReference type="EC" id="1.15.1.1" evidence="2"/>
<dbReference type="SUPFAM" id="SSF49329">
    <property type="entry name" value="Cu,Zn superoxide dismutase-like"/>
    <property type="match status" value="1"/>
</dbReference>
<keyword evidence="2" id="KW-0862">Zinc</keyword>
<feature type="region of interest" description="Disordered" evidence="3">
    <location>
        <begin position="90"/>
        <end position="113"/>
    </location>
</feature>
<protein>
    <recommendedName>
        <fullName evidence="2">Superoxide dismutase [Cu-Zn]</fullName>
        <ecNumber evidence="2">1.15.1.1</ecNumber>
    </recommendedName>
</protein>
<dbReference type="GO" id="GO:0004784">
    <property type="term" value="F:superoxide dismutase activity"/>
    <property type="evidence" value="ECO:0007669"/>
    <property type="project" value="UniProtKB-EC"/>
</dbReference>
<gene>
    <name evidence="5" type="ORF">GF339_17260</name>
</gene>
<comment type="cofactor">
    <cofactor evidence="2">
        <name>Cu cation</name>
        <dbReference type="ChEBI" id="CHEBI:23378"/>
    </cofactor>
    <text evidence="2">Binds 1 copper ion per subunit.</text>
</comment>
<dbReference type="PANTHER" id="PTHR10003">
    <property type="entry name" value="SUPEROXIDE DISMUTASE CU-ZN -RELATED"/>
    <property type="match status" value="1"/>
</dbReference>